<evidence type="ECO:0000256" key="2">
    <source>
        <dbReference type="ARBA" id="ARBA00023002"/>
    </source>
</evidence>
<dbReference type="InterPro" id="IPR036291">
    <property type="entry name" value="NAD(P)-bd_dom_sf"/>
</dbReference>
<dbReference type="PANTHER" id="PTHR42938:SF9">
    <property type="entry name" value="FORMATE DEHYDROGENASE 1"/>
    <property type="match status" value="1"/>
</dbReference>
<dbReference type="SUPFAM" id="SSF52283">
    <property type="entry name" value="Formate/glycerate dehydrogenase catalytic domain-like"/>
    <property type="match status" value="1"/>
</dbReference>
<dbReference type="Pfam" id="PF02826">
    <property type="entry name" value="2-Hacid_dh_C"/>
    <property type="match status" value="1"/>
</dbReference>
<reference evidence="7" key="1">
    <citation type="submission" date="2022-06" db="EMBL/GenBank/DDBJ databases">
        <title>Draft genome sequences of Leminorella grimontii str. JCM5902.</title>
        <authorList>
            <person name="Wakabayashi Y."/>
            <person name="Kojima K."/>
        </authorList>
    </citation>
    <scope>NUCLEOTIDE SEQUENCE</scope>
    <source>
        <strain evidence="7">JCM 5902</strain>
    </source>
</reference>
<comment type="caution">
    <text evidence="7">The sequence shown here is derived from an EMBL/GenBank/DDBJ whole genome shotgun (WGS) entry which is preliminary data.</text>
</comment>
<dbReference type="Gene3D" id="3.40.50.720">
    <property type="entry name" value="NAD(P)-binding Rossmann-like Domain"/>
    <property type="match status" value="2"/>
</dbReference>
<feature type="domain" description="D-isomer specific 2-hydroxyacid dehydrogenase NAD-binding" evidence="6">
    <location>
        <begin position="107"/>
        <end position="283"/>
    </location>
</feature>
<dbReference type="EMBL" id="BRLH01000002">
    <property type="protein sequence ID" value="GKX55085.1"/>
    <property type="molecule type" value="Genomic_DNA"/>
</dbReference>
<dbReference type="GO" id="GO:0016616">
    <property type="term" value="F:oxidoreductase activity, acting on the CH-OH group of donors, NAD or NADP as acceptor"/>
    <property type="evidence" value="ECO:0007669"/>
    <property type="project" value="InterPro"/>
</dbReference>
<protein>
    <submittedName>
        <fullName evidence="7">2-hydroxyacid dehydrogenase</fullName>
    </submittedName>
</protein>
<dbReference type="PANTHER" id="PTHR42938">
    <property type="entry name" value="FORMATE DEHYDROGENASE 1"/>
    <property type="match status" value="1"/>
</dbReference>
<organism evidence="7 8">
    <name type="scientific">Leminorella grimontii</name>
    <dbReference type="NCBI Taxonomy" id="82981"/>
    <lineage>
        <taxon>Bacteria</taxon>
        <taxon>Pseudomonadati</taxon>
        <taxon>Pseudomonadota</taxon>
        <taxon>Gammaproteobacteria</taxon>
        <taxon>Enterobacterales</taxon>
        <taxon>Budviciaceae</taxon>
        <taxon>Leminorella</taxon>
    </lineage>
</organism>
<dbReference type="PROSITE" id="PS00671">
    <property type="entry name" value="D_2_HYDROXYACID_DH_3"/>
    <property type="match status" value="1"/>
</dbReference>
<evidence type="ECO:0000313" key="8">
    <source>
        <dbReference type="Proteomes" id="UP001058124"/>
    </source>
</evidence>
<keyword evidence="2 4" id="KW-0560">Oxidoreductase</keyword>
<dbReference type="AlphaFoldDB" id="A0AAV5N0Q3"/>
<evidence type="ECO:0000259" key="5">
    <source>
        <dbReference type="Pfam" id="PF00389"/>
    </source>
</evidence>
<evidence type="ECO:0000313" key="7">
    <source>
        <dbReference type="EMBL" id="GKX55085.1"/>
    </source>
</evidence>
<evidence type="ECO:0000256" key="3">
    <source>
        <dbReference type="ARBA" id="ARBA00023027"/>
    </source>
</evidence>
<dbReference type="InterPro" id="IPR006140">
    <property type="entry name" value="D-isomer_DH_NAD-bd"/>
</dbReference>
<keyword evidence="8" id="KW-1185">Reference proteome</keyword>
<evidence type="ECO:0000256" key="1">
    <source>
        <dbReference type="ARBA" id="ARBA00005854"/>
    </source>
</evidence>
<accession>A0AAV5N0Q3</accession>
<sequence length="317" mass="35077">MTFKILLPQEIMQEGREYLESRGYQLIDGSGMEEEDIIRDIPDCDGIIVRLSKMSDRVFEAAKKLKVVARHGAGYDTVDLESAKRHGVTVLNAPVANSMSVAELAIFYMLHCSRNFKLVQQKMLEDYYFAKLRTPKVELDGKTLGIIGVGNIGSRVALKALHGFNMKVIAYDPYKTQDQVPEGVELTDDFDRIFKESDFVSLHCPATKETFDFIGEKQLAMMKPTAYLINTARGKIVDEGALYRALKDGVIAGAGVDVLKEEPFNPEHPLFSLNNIVIAPHIGAATKEATDRASLHSAIGVDEVLSGKKPSWPVPGF</sequence>
<dbReference type="InterPro" id="IPR006139">
    <property type="entry name" value="D-isomer_2_OHA_DH_cat_dom"/>
</dbReference>
<dbReference type="FunFam" id="3.40.50.720:FF:000203">
    <property type="entry name" value="D-3-phosphoglycerate dehydrogenase (SerA)"/>
    <property type="match status" value="1"/>
</dbReference>
<dbReference type="GO" id="GO:0051287">
    <property type="term" value="F:NAD binding"/>
    <property type="evidence" value="ECO:0007669"/>
    <property type="project" value="InterPro"/>
</dbReference>
<dbReference type="InterPro" id="IPR029752">
    <property type="entry name" value="D-isomer_DH_CS1"/>
</dbReference>
<keyword evidence="3" id="KW-0520">NAD</keyword>
<feature type="domain" description="D-isomer specific 2-hydroxyacid dehydrogenase catalytic" evidence="5">
    <location>
        <begin position="7"/>
        <end position="314"/>
    </location>
</feature>
<dbReference type="Proteomes" id="UP001058124">
    <property type="component" value="Unassembled WGS sequence"/>
</dbReference>
<evidence type="ECO:0000259" key="6">
    <source>
        <dbReference type="Pfam" id="PF02826"/>
    </source>
</evidence>
<dbReference type="RefSeq" id="WP_027274029.1">
    <property type="nucleotide sequence ID" value="NZ_BRLH01000002.1"/>
</dbReference>
<comment type="similarity">
    <text evidence="1 4">Belongs to the D-isomer specific 2-hydroxyacid dehydrogenase family.</text>
</comment>
<dbReference type="SUPFAM" id="SSF51735">
    <property type="entry name" value="NAD(P)-binding Rossmann-fold domains"/>
    <property type="match status" value="1"/>
</dbReference>
<evidence type="ECO:0000256" key="4">
    <source>
        <dbReference type="RuleBase" id="RU003719"/>
    </source>
</evidence>
<gene>
    <name evidence="7" type="ORF">SOASR030_11970</name>
</gene>
<dbReference type="PROSITE" id="PS00670">
    <property type="entry name" value="D_2_HYDROXYACID_DH_2"/>
    <property type="match status" value="1"/>
</dbReference>
<dbReference type="CDD" id="cd12173">
    <property type="entry name" value="PGDH_4"/>
    <property type="match status" value="1"/>
</dbReference>
<dbReference type="InterPro" id="IPR029753">
    <property type="entry name" value="D-isomer_DH_CS"/>
</dbReference>
<dbReference type="PROSITE" id="PS00065">
    <property type="entry name" value="D_2_HYDROXYACID_DH_1"/>
    <property type="match status" value="1"/>
</dbReference>
<proteinExistence type="inferred from homology"/>
<name>A0AAV5N0Q3_9GAMM</name>
<dbReference type="Pfam" id="PF00389">
    <property type="entry name" value="2-Hacid_dh"/>
    <property type="match status" value="1"/>
</dbReference>